<evidence type="ECO:0000256" key="2">
    <source>
        <dbReference type="ARBA" id="ARBA00047942"/>
    </source>
</evidence>
<name>A0A099TWE6_9HELI</name>
<dbReference type="EMBL" id="UGJE01000002">
    <property type="protein sequence ID" value="STQ86485.1"/>
    <property type="molecule type" value="Genomic_DNA"/>
</dbReference>
<dbReference type="EMBL" id="JRPD02000039">
    <property type="protein sequence ID" value="TLD98161.1"/>
    <property type="molecule type" value="Genomic_DNA"/>
</dbReference>
<dbReference type="EC" id="2.1.1.72" evidence="1"/>
<dbReference type="Gene3D" id="1.10.1020.10">
    <property type="entry name" value="Adenine-specific Methyltransferase, Domain 2"/>
    <property type="match status" value="1"/>
</dbReference>
<dbReference type="SUPFAM" id="SSF53335">
    <property type="entry name" value="S-adenosyl-L-methionine-dependent methyltransferases"/>
    <property type="match status" value="1"/>
</dbReference>
<keyword evidence="3" id="KW-0808">Transferase</keyword>
<evidence type="ECO:0000313" key="6">
    <source>
        <dbReference type="Proteomes" id="UP000255139"/>
    </source>
</evidence>
<dbReference type="GO" id="GO:0032259">
    <property type="term" value="P:methylation"/>
    <property type="evidence" value="ECO:0007669"/>
    <property type="project" value="UniProtKB-KW"/>
</dbReference>
<evidence type="ECO:0000313" key="3">
    <source>
        <dbReference type="EMBL" id="STQ86485.1"/>
    </source>
</evidence>
<evidence type="ECO:0000313" key="5">
    <source>
        <dbReference type="Proteomes" id="UP000029922"/>
    </source>
</evidence>
<sequence>MDSPNKLVEVVNDTNGDLINLHRIIKTRQKSLELELSNMLSSREILESIKKGEIKPKNDIQRATFYFYLLSFSFSSRGENFAMAKHRGIKNICRDFSVFSRRLRHVCIENMDLAN</sequence>
<dbReference type="RefSeq" id="WP_034558408.1">
    <property type="nucleotide sequence ID" value="NZ_FZML01000045.1"/>
</dbReference>
<keyword evidence="3" id="KW-0489">Methyltransferase</keyword>
<keyword evidence="6" id="KW-1185">Reference proteome</keyword>
<accession>A0A099TWE6</accession>
<comment type="catalytic activity">
    <reaction evidence="2">
        <text>a 2'-deoxyadenosine in DNA + S-adenosyl-L-methionine = an N(6)-methyl-2'-deoxyadenosine in DNA + S-adenosyl-L-homocysteine + H(+)</text>
        <dbReference type="Rhea" id="RHEA:15197"/>
        <dbReference type="Rhea" id="RHEA-COMP:12418"/>
        <dbReference type="Rhea" id="RHEA-COMP:12419"/>
        <dbReference type="ChEBI" id="CHEBI:15378"/>
        <dbReference type="ChEBI" id="CHEBI:57856"/>
        <dbReference type="ChEBI" id="CHEBI:59789"/>
        <dbReference type="ChEBI" id="CHEBI:90615"/>
        <dbReference type="ChEBI" id="CHEBI:90616"/>
        <dbReference type="EC" id="2.1.1.72"/>
    </reaction>
</comment>
<dbReference type="InterPro" id="IPR023095">
    <property type="entry name" value="Ade_MeTrfase_dom_2"/>
</dbReference>
<dbReference type="STRING" id="216.LS73_06515"/>
<dbReference type="GO" id="GO:0009007">
    <property type="term" value="F:site-specific DNA-methyltransferase (adenine-specific) activity"/>
    <property type="evidence" value="ECO:0007669"/>
    <property type="project" value="UniProtKB-EC"/>
</dbReference>
<gene>
    <name evidence="4" type="ORF">LS73_009340</name>
    <name evidence="3" type="ORF">NCTC12714_01292</name>
</gene>
<reference evidence="4 5" key="1">
    <citation type="journal article" date="2014" name="Genome Announc.">
        <title>Draft genome sequences of eight enterohepatic helicobacter species isolated from both laboratory and wild rodents.</title>
        <authorList>
            <person name="Sheh A."/>
            <person name="Shen Z."/>
            <person name="Fox J.G."/>
        </authorList>
    </citation>
    <scope>NUCLEOTIDE SEQUENCE [LARGE SCALE GENOMIC DNA]</scope>
    <source>
        <strain evidence="4 5">ST1</strain>
    </source>
</reference>
<dbReference type="AlphaFoldDB" id="A0A099TWE6"/>
<evidence type="ECO:0000313" key="4">
    <source>
        <dbReference type="EMBL" id="TLD98161.1"/>
    </source>
</evidence>
<organism evidence="3 6">
    <name type="scientific">Helicobacter muridarum</name>
    <dbReference type="NCBI Taxonomy" id="216"/>
    <lineage>
        <taxon>Bacteria</taxon>
        <taxon>Pseudomonadati</taxon>
        <taxon>Campylobacterota</taxon>
        <taxon>Epsilonproteobacteria</taxon>
        <taxon>Campylobacterales</taxon>
        <taxon>Helicobacteraceae</taxon>
        <taxon>Helicobacter</taxon>
    </lineage>
</organism>
<dbReference type="InterPro" id="IPR029063">
    <property type="entry name" value="SAM-dependent_MTases_sf"/>
</dbReference>
<reference evidence="3 6" key="2">
    <citation type="submission" date="2018-06" db="EMBL/GenBank/DDBJ databases">
        <authorList>
            <consortium name="Pathogen Informatics"/>
            <person name="Doyle S."/>
        </authorList>
    </citation>
    <scope>NUCLEOTIDE SEQUENCE [LARGE SCALE GENOMIC DNA]</scope>
    <source>
        <strain evidence="3 6">NCTC12714</strain>
    </source>
</reference>
<evidence type="ECO:0000256" key="1">
    <source>
        <dbReference type="ARBA" id="ARBA00011900"/>
    </source>
</evidence>
<dbReference type="OrthoDB" id="9805629at2"/>
<protein>
    <recommendedName>
        <fullName evidence="1">site-specific DNA-methyltransferase (adenine-specific)</fullName>
        <ecNumber evidence="1">2.1.1.72</ecNumber>
    </recommendedName>
</protein>
<dbReference type="Proteomes" id="UP000255139">
    <property type="component" value="Unassembled WGS sequence"/>
</dbReference>
<dbReference type="Proteomes" id="UP000029922">
    <property type="component" value="Unassembled WGS sequence"/>
</dbReference>
<proteinExistence type="predicted"/>